<dbReference type="Proteomes" id="UP000290289">
    <property type="component" value="Chromosome 4"/>
</dbReference>
<evidence type="ECO:0000256" key="4">
    <source>
        <dbReference type="ARBA" id="ARBA00023163"/>
    </source>
</evidence>
<feature type="region of interest" description="Disordered" evidence="6">
    <location>
        <begin position="94"/>
        <end position="119"/>
    </location>
</feature>
<dbReference type="STRING" id="3750.A0A498JYG2"/>
<gene>
    <name evidence="7" type="ORF">DVH24_001154</name>
</gene>
<organism evidence="7 8">
    <name type="scientific">Malus domestica</name>
    <name type="common">Apple</name>
    <name type="synonym">Pyrus malus</name>
    <dbReference type="NCBI Taxonomy" id="3750"/>
    <lineage>
        <taxon>Eukaryota</taxon>
        <taxon>Viridiplantae</taxon>
        <taxon>Streptophyta</taxon>
        <taxon>Embryophyta</taxon>
        <taxon>Tracheophyta</taxon>
        <taxon>Spermatophyta</taxon>
        <taxon>Magnoliopsida</taxon>
        <taxon>eudicotyledons</taxon>
        <taxon>Gunneridae</taxon>
        <taxon>Pentapetalae</taxon>
        <taxon>rosids</taxon>
        <taxon>fabids</taxon>
        <taxon>Rosales</taxon>
        <taxon>Rosaceae</taxon>
        <taxon>Amygdaloideae</taxon>
        <taxon>Maleae</taxon>
        <taxon>Malus</taxon>
    </lineage>
</organism>
<name>A0A498JYG2_MALDO</name>
<evidence type="ECO:0000256" key="6">
    <source>
        <dbReference type="SAM" id="MobiDB-lite"/>
    </source>
</evidence>
<sequence>MPFVCSDGAMVAYAWKRQLAGQAALKAFIDQKRRFFPHLDDASNDQCNESTSKKQRISQAPASHNQEDGFSAYGKVPNLKVSIYERLDSLKRASSLPENESSSETLKDHSYHCSSKLRSGPPDVAPDKVAVIELLFPSTFRAIVSLHPAGSIDLDATNAIRTNQLSQIYLQGGGKETQILQESKVDPNPGEKTLLRFQLNRNQNRKRIARFNKTTEIGNYAIG</sequence>
<comment type="subcellular location">
    <subcellularLocation>
        <location evidence="1">Nucleus</location>
    </subcellularLocation>
</comment>
<keyword evidence="5" id="KW-0539">Nucleus</keyword>
<evidence type="ECO:0000256" key="2">
    <source>
        <dbReference type="ARBA" id="ARBA00008048"/>
    </source>
</evidence>
<evidence type="ECO:0000313" key="8">
    <source>
        <dbReference type="Proteomes" id="UP000290289"/>
    </source>
</evidence>
<evidence type="ECO:0000256" key="5">
    <source>
        <dbReference type="ARBA" id="ARBA00023242"/>
    </source>
</evidence>
<reference evidence="7 8" key="1">
    <citation type="submission" date="2018-10" db="EMBL/GenBank/DDBJ databases">
        <title>A high-quality apple genome assembly.</title>
        <authorList>
            <person name="Hu J."/>
        </authorList>
    </citation>
    <scope>NUCLEOTIDE SEQUENCE [LARGE SCALE GENOMIC DNA]</scope>
    <source>
        <strain evidence="8">cv. HFTH1</strain>
        <tissue evidence="7">Young leaf</tissue>
    </source>
</reference>
<accession>A0A498JYG2</accession>
<dbReference type="EMBL" id="RDQH01000330">
    <property type="protein sequence ID" value="RXI00920.1"/>
    <property type="molecule type" value="Genomic_DNA"/>
</dbReference>
<dbReference type="PANTHER" id="PTHR13130:SF4">
    <property type="entry name" value="MEDIATOR OF RNA POLYMERASE II TRANSCRIPTION SUBUNIT 27"/>
    <property type="match status" value="1"/>
</dbReference>
<dbReference type="AlphaFoldDB" id="A0A498JYG2"/>
<dbReference type="GO" id="GO:0016592">
    <property type="term" value="C:mediator complex"/>
    <property type="evidence" value="ECO:0007669"/>
    <property type="project" value="InterPro"/>
</dbReference>
<feature type="region of interest" description="Disordered" evidence="6">
    <location>
        <begin position="40"/>
        <end position="71"/>
    </location>
</feature>
<keyword evidence="4" id="KW-0804">Transcription</keyword>
<keyword evidence="8" id="KW-1185">Reference proteome</keyword>
<dbReference type="GO" id="GO:0006357">
    <property type="term" value="P:regulation of transcription by RNA polymerase II"/>
    <property type="evidence" value="ECO:0007669"/>
    <property type="project" value="TreeGrafter"/>
</dbReference>
<protein>
    <submittedName>
        <fullName evidence="7">Uncharacterized protein</fullName>
    </submittedName>
</protein>
<comment type="caution">
    <text evidence="7">The sequence shown here is derived from an EMBL/GenBank/DDBJ whole genome shotgun (WGS) entry which is preliminary data.</text>
</comment>
<dbReference type="PANTHER" id="PTHR13130">
    <property type="entry name" value="34 KDA TRANSCRIPTIONAL CO-ACTIVATOR-RELATED"/>
    <property type="match status" value="1"/>
</dbReference>
<keyword evidence="3" id="KW-0805">Transcription regulation</keyword>
<evidence type="ECO:0000313" key="7">
    <source>
        <dbReference type="EMBL" id="RXI00920.1"/>
    </source>
</evidence>
<evidence type="ECO:0000256" key="1">
    <source>
        <dbReference type="ARBA" id="ARBA00004123"/>
    </source>
</evidence>
<dbReference type="InterPro" id="IPR021627">
    <property type="entry name" value="Mediator_Med27"/>
</dbReference>
<comment type="similarity">
    <text evidence="2">Belongs to the Mediator complex subunit 27 family.</text>
</comment>
<proteinExistence type="inferred from homology"/>
<evidence type="ECO:0000256" key="3">
    <source>
        <dbReference type="ARBA" id="ARBA00023015"/>
    </source>
</evidence>
<dbReference type="GO" id="GO:0003713">
    <property type="term" value="F:transcription coactivator activity"/>
    <property type="evidence" value="ECO:0007669"/>
    <property type="project" value="TreeGrafter"/>
</dbReference>